<feature type="compositionally biased region" description="Low complexity" evidence="1">
    <location>
        <begin position="16"/>
        <end position="26"/>
    </location>
</feature>
<feature type="region of interest" description="Disordered" evidence="1">
    <location>
        <begin position="16"/>
        <end position="83"/>
    </location>
</feature>
<reference evidence="2 3" key="1">
    <citation type="submission" date="2024-05" db="EMBL/GenBank/DDBJ databases">
        <title>Genome sequencing and assembly of Indian major carp, Cirrhinus mrigala (Hamilton, 1822).</title>
        <authorList>
            <person name="Mohindra V."/>
            <person name="Chowdhury L.M."/>
            <person name="Lal K."/>
            <person name="Jena J.K."/>
        </authorList>
    </citation>
    <scope>NUCLEOTIDE SEQUENCE [LARGE SCALE GENOMIC DNA]</scope>
    <source>
        <strain evidence="2">CM1030</strain>
        <tissue evidence="2">Blood</tissue>
    </source>
</reference>
<accession>A0ABD0MZY5</accession>
<protein>
    <submittedName>
        <fullName evidence="2">Uncharacterized protein</fullName>
    </submittedName>
</protein>
<gene>
    <name evidence="2" type="ORF">M9458_050600</name>
</gene>
<feature type="non-terminal residue" evidence="2">
    <location>
        <position position="83"/>
    </location>
</feature>
<name>A0ABD0MZY5_CIRMR</name>
<dbReference type="Proteomes" id="UP001529510">
    <property type="component" value="Unassembled WGS sequence"/>
</dbReference>
<organism evidence="2 3">
    <name type="scientific">Cirrhinus mrigala</name>
    <name type="common">Mrigala</name>
    <dbReference type="NCBI Taxonomy" id="683832"/>
    <lineage>
        <taxon>Eukaryota</taxon>
        <taxon>Metazoa</taxon>
        <taxon>Chordata</taxon>
        <taxon>Craniata</taxon>
        <taxon>Vertebrata</taxon>
        <taxon>Euteleostomi</taxon>
        <taxon>Actinopterygii</taxon>
        <taxon>Neopterygii</taxon>
        <taxon>Teleostei</taxon>
        <taxon>Ostariophysi</taxon>
        <taxon>Cypriniformes</taxon>
        <taxon>Cyprinidae</taxon>
        <taxon>Labeoninae</taxon>
        <taxon>Labeonini</taxon>
        <taxon>Cirrhinus</taxon>
    </lineage>
</organism>
<evidence type="ECO:0000256" key="1">
    <source>
        <dbReference type="SAM" id="MobiDB-lite"/>
    </source>
</evidence>
<sequence length="83" mass="8787">MPTCLGHVEETLVLVSGPGVGSSLSPRNASDGLVPHQLWSGHEWPPHPRSVERSPSSLARQLPGDAGHVSSTETLSPGPMRHH</sequence>
<dbReference type="AlphaFoldDB" id="A0ABD0MZY5"/>
<evidence type="ECO:0000313" key="2">
    <source>
        <dbReference type="EMBL" id="KAL0154141.1"/>
    </source>
</evidence>
<comment type="caution">
    <text evidence="2">The sequence shown here is derived from an EMBL/GenBank/DDBJ whole genome shotgun (WGS) entry which is preliminary data.</text>
</comment>
<proteinExistence type="predicted"/>
<evidence type="ECO:0000313" key="3">
    <source>
        <dbReference type="Proteomes" id="UP001529510"/>
    </source>
</evidence>
<keyword evidence="3" id="KW-1185">Reference proteome</keyword>
<dbReference type="EMBL" id="JAMKFB020000045">
    <property type="protein sequence ID" value="KAL0154141.1"/>
    <property type="molecule type" value="Genomic_DNA"/>
</dbReference>